<dbReference type="AlphaFoldDB" id="A0A8T0DFJ2"/>
<protein>
    <submittedName>
        <fullName evidence="1">Uncharacterized protein</fullName>
    </submittedName>
</protein>
<accession>A0A8T0DFJ2</accession>
<proteinExistence type="predicted"/>
<sequence length="102" mass="11943">MYDYITECLNFESATSTLELIYVEPKSKILHRHPSATCKQETSQSLDKYLQKLKLWAEVYNYKSASPEEYHEAAFMDAFASGLRCSSIRPRLLENKYMLTEF</sequence>
<evidence type="ECO:0000313" key="1">
    <source>
        <dbReference type="EMBL" id="KAF8565551.1"/>
    </source>
</evidence>
<reference evidence="1 2" key="1">
    <citation type="submission" date="2019-07" db="EMBL/GenBank/DDBJ databases">
        <title>Annotation for the trematode Paragonimus westermani.</title>
        <authorList>
            <person name="Choi Y.-J."/>
        </authorList>
    </citation>
    <scope>NUCLEOTIDE SEQUENCE [LARGE SCALE GENOMIC DNA]</scope>
    <source>
        <strain evidence="1">180907_Pwestermani</strain>
    </source>
</reference>
<dbReference type="Proteomes" id="UP000699462">
    <property type="component" value="Unassembled WGS sequence"/>
</dbReference>
<dbReference type="OrthoDB" id="6228606at2759"/>
<organism evidence="1 2">
    <name type="scientific">Paragonimus westermani</name>
    <dbReference type="NCBI Taxonomy" id="34504"/>
    <lineage>
        <taxon>Eukaryota</taxon>
        <taxon>Metazoa</taxon>
        <taxon>Spiralia</taxon>
        <taxon>Lophotrochozoa</taxon>
        <taxon>Platyhelminthes</taxon>
        <taxon>Trematoda</taxon>
        <taxon>Digenea</taxon>
        <taxon>Plagiorchiida</taxon>
        <taxon>Troglotremata</taxon>
        <taxon>Troglotrematidae</taxon>
        <taxon>Paragonimus</taxon>
    </lineage>
</organism>
<keyword evidence="2" id="KW-1185">Reference proteome</keyword>
<name>A0A8T0DFJ2_9TREM</name>
<comment type="caution">
    <text evidence="1">The sequence shown here is derived from an EMBL/GenBank/DDBJ whole genome shotgun (WGS) entry which is preliminary data.</text>
</comment>
<evidence type="ECO:0000313" key="2">
    <source>
        <dbReference type="Proteomes" id="UP000699462"/>
    </source>
</evidence>
<gene>
    <name evidence="1" type="ORF">P879_11200</name>
</gene>
<dbReference type="EMBL" id="JTDF01006541">
    <property type="protein sequence ID" value="KAF8565551.1"/>
    <property type="molecule type" value="Genomic_DNA"/>
</dbReference>